<feature type="compositionally biased region" description="Basic and acidic residues" evidence="1">
    <location>
        <begin position="57"/>
        <end position="82"/>
    </location>
</feature>
<organism evidence="3 4">
    <name type="scientific">Sporothrix stenoceras</name>
    <dbReference type="NCBI Taxonomy" id="5173"/>
    <lineage>
        <taxon>Eukaryota</taxon>
        <taxon>Fungi</taxon>
        <taxon>Dikarya</taxon>
        <taxon>Ascomycota</taxon>
        <taxon>Pezizomycotina</taxon>
        <taxon>Sordariomycetes</taxon>
        <taxon>Sordariomycetidae</taxon>
        <taxon>Ophiostomatales</taxon>
        <taxon>Ophiostomataceae</taxon>
        <taxon>Sporothrix</taxon>
    </lineage>
</organism>
<gene>
    <name evidence="3" type="ORF">Sste5346_005230</name>
</gene>
<dbReference type="Pfam" id="PF26118">
    <property type="entry name" value="DUF8035"/>
    <property type="match status" value="1"/>
</dbReference>
<evidence type="ECO:0000256" key="1">
    <source>
        <dbReference type="SAM" id="MobiDB-lite"/>
    </source>
</evidence>
<reference evidence="3 4" key="1">
    <citation type="journal article" date="2024" name="IMA Fungus">
        <title>IMA Genome - F19 : A genome assembly and annotation guide to empower mycologists, including annotated draft genome sequences of Ceratocystis pirilliformis, Diaporthe australafricana, Fusarium ophioides, Paecilomyces lecythidis, and Sporothrix stenoceras.</title>
        <authorList>
            <person name="Aylward J."/>
            <person name="Wilson A.M."/>
            <person name="Visagie C.M."/>
            <person name="Spraker J."/>
            <person name="Barnes I."/>
            <person name="Buitendag C."/>
            <person name="Ceriani C."/>
            <person name="Del Mar Angel L."/>
            <person name="du Plessis D."/>
            <person name="Fuchs T."/>
            <person name="Gasser K."/>
            <person name="Kramer D."/>
            <person name="Li W."/>
            <person name="Munsamy K."/>
            <person name="Piso A."/>
            <person name="Price J.L."/>
            <person name="Sonnekus B."/>
            <person name="Thomas C."/>
            <person name="van der Nest A."/>
            <person name="van Dijk A."/>
            <person name="van Heerden A."/>
            <person name="van Vuuren N."/>
            <person name="Yilmaz N."/>
            <person name="Duong T.A."/>
            <person name="van der Merwe N.A."/>
            <person name="Wingfield M.J."/>
            <person name="Wingfield B.D."/>
        </authorList>
    </citation>
    <scope>NUCLEOTIDE SEQUENCE [LARGE SCALE GENOMIC DNA]</scope>
    <source>
        <strain evidence="3 4">CMW 5346</strain>
    </source>
</reference>
<feature type="compositionally biased region" description="Basic and acidic residues" evidence="1">
    <location>
        <begin position="109"/>
        <end position="128"/>
    </location>
</feature>
<feature type="domain" description="DUF8035" evidence="2">
    <location>
        <begin position="369"/>
        <end position="422"/>
    </location>
</feature>
<feature type="compositionally biased region" description="Basic and acidic residues" evidence="1">
    <location>
        <begin position="156"/>
        <end position="179"/>
    </location>
</feature>
<dbReference type="EMBL" id="JAWCUI010000027">
    <property type="protein sequence ID" value="KAL1895424.1"/>
    <property type="molecule type" value="Genomic_DNA"/>
</dbReference>
<evidence type="ECO:0000259" key="2">
    <source>
        <dbReference type="Pfam" id="PF26118"/>
    </source>
</evidence>
<dbReference type="InterPro" id="IPR058348">
    <property type="entry name" value="DUF8035"/>
</dbReference>
<evidence type="ECO:0000313" key="3">
    <source>
        <dbReference type="EMBL" id="KAL1895424.1"/>
    </source>
</evidence>
<feature type="compositionally biased region" description="Basic and acidic residues" evidence="1">
    <location>
        <begin position="194"/>
        <end position="233"/>
    </location>
</feature>
<feature type="region of interest" description="Disordered" evidence="1">
    <location>
        <begin position="439"/>
        <end position="464"/>
    </location>
</feature>
<dbReference type="Proteomes" id="UP001583186">
    <property type="component" value="Unassembled WGS sequence"/>
</dbReference>
<feature type="compositionally biased region" description="Basic residues" evidence="1">
    <location>
        <begin position="589"/>
        <end position="612"/>
    </location>
</feature>
<comment type="caution">
    <text evidence="3">The sequence shown here is derived from an EMBL/GenBank/DDBJ whole genome shotgun (WGS) entry which is preliminary data.</text>
</comment>
<feature type="compositionally biased region" description="Basic and acidic residues" evidence="1">
    <location>
        <begin position="1"/>
        <end position="33"/>
    </location>
</feature>
<proteinExistence type="predicted"/>
<sequence length="711" mass="82535">MSRDHDRRDYERDRVVYERDRIDRRGDERSSRYEEDDEYLTYDDRRRPAPAPAAPTRLRERSPTPPGRREERFIQRERRYLDDDRDDDSLILPASARRRPAPPAVIPNDFDRRSNAGGRERTRFRDGEDSIIGSSAGGPPPPRPGRLIRRQSSVETFDRRPARRAYDLDRLDDRDDRRPPVNVPIPLPIRKRRDSSAERREAEYEHERERYERDRQLDRERADRERERERGRDRTEIEEIRIEPGRIEVDNLEIDDRRRPMPRRGSFERHEHEHDYDVERRGRDHSLVHEHDRVVEERVVNERRGAPLLAADRERAQEFEWVRRSKHRSPSVSSEGSASEVSVLTRSSGGVTLRSEGNKSVANKSEYPKKGKTRMPARLVSEQVLIDLGYPFIKEGNTLVLQVALGQDNIDDVLKLSRDYKKNETDIIETKTTKVKTSSGTVIEEERRREEVVMTPAVPQPPPVQYQPPPIPPPQPQMYQPQQVYYTAPPPPVQYAPAPVQYAPAPEPPAAYNSTNIHIRDVSPARSYTTAGGPGMPSFNETSVALVRARSRSRGPASMAMAPVVYDAGSPAVEVAEEPLAVAIVDNRRRSKSRHRHHHSHSHSTHRRSRSHSHGDGALYAHFHDRHGRDYDDRHYDITVDDRYYREERDYYEPVSSGRDLVRAERLSTGELVLYEEKVERVEEPRYGVRIEKDKKGPPPKLMRAMLATLT</sequence>
<feature type="compositionally biased region" description="Low complexity" evidence="1">
    <location>
        <begin position="330"/>
        <end position="343"/>
    </location>
</feature>
<feature type="region of interest" description="Disordered" evidence="1">
    <location>
        <begin position="588"/>
        <end position="618"/>
    </location>
</feature>
<feature type="region of interest" description="Disordered" evidence="1">
    <location>
        <begin position="321"/>
        <end position="374"/>
    </location>
</feature>
<name>A0ABR3Z5B1_9PEZI</name>
<keyword evidence="4" id="KW-1185">Reference proteome</keyword>
<evidence type="ECO:0000313" key="4">
    <source>
        <dbReference type="Proteomes" id="UP001583186"/>
    </source>
</evidence>
<feature type="region of interest" description="Disordered" evidence="1">
    <location>
        <begin position="1"/>
        <end position="233"/>
    </location>
</feature>
<accession>A0ABR3Z5B1</accession>
<protein>
    <recommendedName>
        <fullName evidence="2">DUF8035 domain-containing protein</fullName>
    </recommendedName>
</protein>